<dbReference type="PROSITE" id="PS50928">
    <property type="entry name" value="ABC_TM1"/>
    <property type="match status" value="1"/>
</dbReference>
<comment type="subcellular location">
    <subcellularLocation>
        <location evidence="1">Cell inner membrane</location>
        <topology evidence="1">Multi-pass membrane protein</topology>
    </subcellularLocation>
    <subcellularLocation>
        <location evidence="8">Cell membrane</location>
        <topology evidence="8">Multi-pass membrane protein</topology>
    </subcellularLocation>
</comment>
<dbReference type="Gene3D" id="1.10.3720.10">
    <property type="entry name" value="MetI-like"/>
    <property type="match status" value="1"/>
</dbReference>
<feature type="transmembrane region" description="Helical" evidence="8">
    <location>
        <begin position="107"/>
        <end position="131"/>
    </location>
</feature>
<dbReference type="InterPro" id="IPR035906">
    <property type="entry name" value="MetI-like_sf"/>
</dbReference>
<dbReference type="SUPFAM" id="SSF161098">
    <property type="entry name" value="MetI-like"/>
    <property type="match status" value="1"/>
</dbReference>
<name>A0AA41UA10_9HYPH</name>
<evidence type="ECO:0000313" key="10">
    <source>
        <dbReference type="EMBL" id="MCI0125547.1"/>
    </source>
</evidence>
<keyword evidence="3" id="KW-1003">Cell membrane</keyword>
<proteinExistence type="inferred from homology"/>
<evidence type="ECO:0000256" key="5">
    <source>
        <dbReference type="ARBA" id="ARBA00022692"/>
    </source>
</evidence>
<dbReference type="CDD" id="cd06261">
    <property type="entry name" value="TM_PBP2"/>
    <property type="match status" value="1"/>
</dbReference>
<dbReference type="PANTHER" id="PTHR43357">
    <property type="entry name" value="INNER MEMBRANE ABC TRANSPORTER PERMEASE PROTEIN YDCV"/>
    <property type="match status" value="1"/>
</dbReference>
<feature type="transmembrane region" description="Helical" evidence="8">
    <location>
        <begin position="242"/>
        <end position="263"/>
    </location>
</feature>
<accession>A0AA41UA10</accession>
<dbReference type="GO" id="GO:0055085">
    <property type="term" value="P:transmembrane transport"/>
    <property type="evidence" value="ECO:0007669"/>
    <property type="project" value="InterPro"/>
</dbReference>
<keyword evidence="5 8" id="KW-0812">Transmembrane</keyword>
<sequence length="270" mass="29785">MTEQLTKNRWDTVGQATFRVIQILAIIFCIAPALIVLLYSFYEDVFINFPPVRPGLGLYENLFTQKRWLDAIWVSFLICIPAALLTVLLVVPAAIALERAKIRNRDALEFTALIPMLIPTTAYAVGVYIIYLEAGLVGNYWGIIFTESIVAAPASFLIVRAALRRLPHNLDQVAMSLGASRLKALLDVTVRLLIPAMAVSTLFAFIHAFNDATFIVFLAGPGTATVAKTIFDALAYAIEPEVAALSGVFMLFVMLLVVIGQIVRRKTQPR</sequence>
<feature type="transmembrane region" description="Helical" evidence="8">
    <location>
        <begin position="71"/>
        <end position="95"/>
    </location>
</feature>
<dbReference type="InterPro" id="IPR000515">
    <property type="entry name" value="MetI-like"/>
</dbReference>
<dbReference type="AlphaFoldDB" id="A0AA41UA10"/>
<feature type="transmembrane region" description="Helical" evidence="8">
    <location>
        <begin position="184"/>
        <end position="209"/>
    </location>
</feature>
<keyword evidence="7 8" id="KW-0472">Membrane</keyword>
<dbReference type="Proteomes" id="UP001156140">
    <property type="component" value="Unassembled WGS sequence"/>
</dbReference>
<feature type="domain" description="ABC transmembrane type-1" evidence="9">
    <location>
        <begin position="72"/>
        <end position="260"/>
    </location>
</feature>
<evidence type="ECO:0000313" key="11">
    <source>
        <dbReference type="Proteomes" id="UP001156140"/>
    </source>
</evidence>
<keyword evidence="2 8" id="KW-0813">Transport</keyword>
<evidence type="ECO:0000256" key="7">
    <source>
        <dbReference type="ARBA" id="ARBA00023136"/>
    </source>
</evidence>
<keyword evidence="4" id="KW-0997">Cell inner membrane</keyword>
<keyword evidence="6 8" id="KW-1133">Transmembrane helix</keyword>
<evidence type="ECO:0000256" key="3">
    <source>
        <dbReference type="ARBA" id="ARBA00022475"/>
    </source>
</evidence>
<dbReference type="EMBL" id="JALAZD010000001">
    <property type="protein sequence ID" value="MCI0125547.1"/>
    <property type="molecule type" value="Genomic_DNA"/>
</dbReference>
<dbReference type="PANTHER" id="PTHR43357:SF4">
    <property type="entry name" value="INNER MEMBRANE ABC TRANSPORTER PERMEASE PROTEIN YDCV"/>
    <property type="match status" value="1"/>
</dbReference>
<keyword evidence="11" id="KW-1185">Reference proteome</keyword>
<evidence type="ECO:0000256" key="2">
    <source>
        <dbReference type="ARBA" id="ARBA00022448"/>
    </source>
</evidence>
<evidence type="ECO:0000256" key="4">
    <source>
        <dbReference type="ARBA" id="ARBA00022519"/>
    </source>
</evidence>
<gene>
    <name evidence="10" type="ORF">ML536_01765</name>
</gene>
<comment type="similarity">
    <text evidence="8">Belongs to the binding-protein-dependent transport system permease family.</text>
</comment>
<dbReference type="GO" id="GO:0005886">
    <property type="term" value="C:plasma membrane"/>
    <property type="evidence" value="ECO:0007669"/>
    <property type="project" value="UniProtKB-SubCell"/>
</dbReference>
<feature type="transmembrane region" description="Helical" evidence="8">
    <location>
        <begin position="143"/>
        <end position="163"/>
    </location>
</feature>
<evidence type="ECO:0000259" key="9">
    <source>
        <dbReference type="PROSITE" id="PS50928"/>
    </source>
</evidence>
<dbReference type="Pfam" id="PF00528">
    <property type="entry name" value="BPD_transp_1"/>
    <property type="match status" value="1"/>
</dbReference>
<feature type="transmembrane region" description="Helical" evidence="8">
    <location>
        <begin position="20"/>
        <end position="42"/>
    </location>
</feature>
<reference evidence="10" key="1">
    <citation type="submission" date="2022-03" db="EMBL/GenBank/DDBJ databases">
        <title>The complete genome sequence of a Methyloterrigena soli.</title>
        <authorList>
            <person name="Zi Z."/>
        </authorList>
    </citation>
    <scope>NUCLEOTIDE SEQUENCE</scope>
    <source>
        <strain evidence="10">M48</strain>
    </source>
</reference>
<organism evidence="10 11">
    <name type="scientific">Paradevosia shaoguanensis</name>
    <dbReference type="NCBI Taxonomy" id="1335043"/>
    <lineage>
        <taxon>Bacteria</taxon>
        <taxon>Pseudomonadati</taxon>
        <taxon>Pseudomonadota</taxon>
        <taxon>Alphaproteobacteria</taxon>
        <taxon>Hyphomicrobiales</taxon>
        <taxon>Devosiaceae</taxon>
        <taxon>Paradevosia</taxon>
    </lineage>
</organism>
<protein>
    <submittedName>
        <fullName evidence="10">ABC transporter permease subunit</fullName>
    </submittedName>
</protein>
<evidence type="ECO:0000256" key="6">
    <source>
        <dbReference type="ARBA" id="ARBA00022989"/>
    </source>
</evidence>
<evidence type="ECO:0000256" key="1">
    <source>
        <dbReference type="ARBA" id="ARBA00004429"/>
    </source>
</evidence>
<evidence type="ECO:0000256" key="8">
    <source>
        <dbReference type="RuleBase" id="RU363032"/>
    </source>
</evidence>
<comment type="caution">
    <text evidence="10">The sequence shown here is derived from an EMBL/GenBank/DDBJ whole genome shotgun (WGS) entry which is preliminary data.</text>
</comment>
<dbReference type="RefSeq" id="WP_281734742.1">
    <property type="nucleotide sequence ID" value="NZ_JAKETQ010000001.1"/>
</dbReference>